<accession>A0A0W8FHJ6</accession>
<comment type="caution">
    <text evidence="2">The sequence shown here is derived from an EMBL/GenBank/DDBJ whole genome shotgun (WGS) entry which is preliminary data.</text>
</comment>
<dbReference type="Pfam" id="PF13367">
    <property type="entry name" value="PrsW-protease"/>
    <property type="match status" value="1"/>
</dbReference>
<evidence type="ECO:0000313" key="2">
    <source>
        <dbReference type="EMBL" id="KUG20225.1"/>
    </source>
</evidence>
<proteinExistence type="predicted"/>
<feature type="transmembrane region" description="Helical" evidence="1">
    <location>
        <begin position="140"/>
        <end position="159"/>
    </location>
</feature>
<evidence type="ECO:0000256" key="1">
    <source>
        <dbReference type="SAM" id="Phobius"/>
    </source>
</evidence>
<feature type="transmembrane region" description="Helical" evidence="1">
    <location>
        <begin position="194"/>
        <end position="212"/>
    </location>
</feature>
<dbReference type="EMBL" id="LNQE01001212">
    <property type="protein sequence ID" value="KUG20225.1"/>
    <property type="molecule type" value="Genomic_DNA"/>
</dbReference>
<feature type="transmembrane region" description="Helical" evidence="1">
    <location>
        <begin position="55"/>
        <end position="76"/>
    </location>
</feature>
<name>A0A0W8FHJ6_9ZZZZ</name>
<feature type="transmembrane region" description="Helical" evidence="1">
    <location>
        <begin position="166"/>
        <end position="188"/>
    </location>
</feature>
<keyword evidence="1" id="KW-0472">Membrane</keyword>
<evidence type="ECO:0008006" key="3">
    <source>
        <dbReference type="Google" id="ProtNLM"/>
    </source>
</evidence>
<dbReference type="InterPro" id="IPR026898">
    <property type="entry name" value="PrsW"/>
</dbReference>
<feature type="transmembrane region" description="Helical" evidence="1">
    <location>
        <begin position="97"/>
        <end position="120"/>
    </location>
</feature>
<keyword evidence="1" id="KW-1133">Transmembrane helix</keyword>
<feature type="transmembrane region" description="Helical" evidence="1">
    <location>
        <begin position="17"/>
        <end position="35"/>
    </location>
</feature>
<keyword evidence="1" id="KW-0812">Transmembrane</keyword>
<sequence>MVWGGLVYVLAGRAPRCLWLILPGLPLSAIVNIAVKAPLAAAVADAGGVDPLVAAAAPLWYLAFLLMLAPVTEEAIKAAPLVAPQLRRFAESRRGALSAGMALGVGFGIGEAAYLAYAVSLSPVYADLPWYLFIGFLQERFVVTFIHGALTAIVVTGMLRGAAGLLAGYLAAVLLHALLNSGALLYQIGRAPLWGAQVTIFAALILLVAIILRLHRRAGEEEASAAPDVGE</sequence>
<reference evidence="2" key="1">
    <citation type="journal article" date="2015" name="Proc. Natl. Acad. Sci. U.S.A.">
        <title>Networks of energetic and metabolic interactions define dynamics in microbial communities.</title>
        <authorList>
            <person name="Embree M."/>
            <person name="Liu J.K."/>
            <person name="Al-Bassam M.M."/>
            <person name="Zengler K."/>
        </authorList>
    </citation>
    <scope>NUCLEOTIDE SEQUENCE</scope>
</reference>
<gene>
    <name evidence="2" type="ORF">ASZ90_010045</name>
</gene>
<dbReference type="AlphaFoldDB" id="A0A0W8FHJ6"/>
<protein>
    <recommendedName>
        <fullName evidence="3">PrsW family intramembrane metalloprotease</fullName>
    </recommendedName>
</protein>
<dbReference type="GO" id="GO:0008233">
    <property type="term" value="F:peptidase activity"/>
    <property type="evidence" value="ECO:0007669"/>
    <property type="project" value="InterPro"/>
</dbReference>
<organism evidence="2">
    <name type="scientific">hydrocarbon metagenome</name>
    <dbReference type="NCBI Taxonomy" id="938273"/>
    <lineage>
        <taxon>unclassified sequences</taxon>
        <taxon>metagenomes</taxon>
        <taxon>ecological metagenomes</taxon>
    </lineage>
</organism>